<dbReference type="AlphaFoldDB" id="A0A3G1Q8W5"/>
<evidence type="ECO:0000256" key="13">
    <source>
        <dbReference type="RuleBase" id="RU000461"/>
    </source>
</evidence>
<evidence type="ECO:0000256" key="7">
    <source>
        <dbReference type="ARBA" id="ARBA00022989"/>
    </source>
</evidence>
<feature type="binding site" description="axial binding residue" evidence="12">
    <location>
        <position position="443"/>
    </location>
    <ligand>
        <name>heme</name>
        <dbReference type="ChEBI" id="CHEBI:30413"/>
    </ligand>
    <ligandPart>
        <name>Fe</name>
        <dbReference type="ChEBI" id="CHEBI:18248"/>
    </ligandPart>
</feature>
<evidence type="ECO:0000256" key="8">
    <source>
        <dbReference type="ARBA" id="ARBA00023002"/>
    </source>
</evidence>
<organism evidence="14">
    <name type="scientific">Salvia miltiorrhiza</name>
    <name type="common">Chinese sage</name>
    <dbReference type="NCBI Taxonomy" id="226208"/>
    <lineage>
        <taxon>Eukaryota</taxon>
        <taxon>Viridiplantae</taxon>
        <taxon>Streptophyta</taxon>
        <taxon>Embryophyta</taxon>
        <taxon>Tracheophyta</taxon>
        <taxon>Spermatophyta</taxon>
        <taxon>Magnoliopsida</taxon>
        <taxon>eudicotyledons</taxon>
        <taxon>Gunneridae</taxon>
        <taxon>Pentapetalae</taxon>
        <taxon>asterids</taxon>
        <taxon>lamiids</taxon>
        <taxon>Lamiales</taxon>
        <taxon>Lamiaceae</taxon>
        <taxon>Nepetoideae</taxon>
        <taxon>Mentheae</taxon>
        <taxon>Salviinae</taxon>
        <taxon>Salvia</taxon>
        <taxon>Salvia incertae sedis</taxon>
    </lineage>
</organism>
<dbReference type="GO" id="GO:0016114">
    <property type="term" value="P:terpenoid biosynthetic process"/>
    <property type="evidence" value="ECO:0007669"/>
    <property type="project" value="UniProtKB-ARBA"/>
</dbReference>
<evidence type="ECO:0000256" key="12">
    <source>
        <dbReference type="PIRSR" id="PIRSR602401-1"/>
    </source>
</evidence>
<evidence type="ECO:0000256" key="5">
    <source>
        <dbReference type="ARBA" id="ARBA00022692"/>
    </source>
</evidence>
<dbReference type="InterPro" id="IPR017972">
    <property type="entry name" value="Cyt_P450_CS"/>
</dbReference>
<keyword evidence="10 13" id="KW-0503">Monooxygenase</keyword>
<keyword evidence="9 12" id="KW-0408">Iron</keyword>
<dbReference type="Gene3D" id="1.10.630.10">
    <property type="entry name" value="Cytochrome P450"/>
    <property type="match status" value="1"/>
</dbReference>
<dbReference type="GO" id="GO:0005506">
    <property type="term" value="F:iron ion binding"/>
    <property type="evidence" value="ECO:0007669"/>
    <property type="project" value="InterPro"/>
</dbReference>
<accession>A0A3G1Q8W5</accession>
<dbReference type="FunFam" id="1.10.630.10:FF:000007">
    <property type="entry name" value="Cytochrome P450 76C4"/>
    <property type="match status" value="1"/>
</dbReference>
<keyword evidence="4 12" id="KW-0349">Heme</keyword>
<dbReference type="CDD" id="cd11073">
    <property type="entry name" value="CYP76-like"/>
    <property type="match status" value="1"/>
</dbReference>
<reference evidence="14" key="1">
    <citation type="submission" date="2017-03" db="EMBL/GenBank/DDBJ databases">
        <title>The selection and analysis of CYP76AK5 related to tanshinone biosynthesis in Salvia miltiorrhiza.</title>
        <authorList>
            <person name="Pu X."/>
            <person name="Xu Z."/>
            <person name="Song J."/>
        </authorList>
    </citation>
    <scope>NUCLEOTIDE SEQUENCE</scope>
</reference>
<dbReference type="InterPro" id="IPR036396">
    <property type="entry name" value="Cyt_P450_sf"/>
</dbReference>
<dbReference type="PANTHER" id="PTHR47950:SF4">
    <property type="entry name" value="GERANIOL 8-HYDROXYLASE-LIKE"/>
    <property type="match status" value="1"/>
</dbReference>
<dbReference type="InterPro" id="IPR002401">
    <property type="entry name" value="Cyt_P450_E_grp-I"/>
</dbReference>
<comment type="cofactor">
    <cofactor evidence="1 12">
        <name>heme</name>
        <dbReference type="ChEBI" id="CHEBI:30413"/>
    </cofactor>
</comment>
<dbReference type="PROSITE" id="PS00086">
    <property type="entry name" value="CYTOCHROME_P450"/>
    <property type="match status" value="1"/>
</dbReference>
<keyword evidence="11" id="KW-0472">Membrane</keyword>
<dbReference type="GO" id="GO:0016712">
    <property type="term" value="F:oxidoreductase activity, acting on paired donors, with incorporation or reduction of molecular oxygen, reduced flavin or flavoprotein as one donor, and incorporation of one atom of oxygen"/>
    <property type="evidence" value="ECO:0007669"/>
    <property type="project" value="UniProtKB-ARBA"/>
</dbReference>
<dbReference type="PRINTS" id="PR00385">
    <property type="entry name" value="P450"/>
</dbReference>
<evidence type="ECO:0000256" key="2">
    <source>
        <dbReference type="ARBA" id="ARBA00004167"/>
    </source>
</evidence>
<dbReference type="GO" id="GO:0016020">
    <property type="term" value="C:membrane"/>
    <property type="evidence" value="ECO:0007669"/>
    <property type="project" value="UniProtKB-SubCell"/>
</dbReference>
<dbReference type="InterPro" id="IPR001128">
    <property type="entry name" value="Cyt_P450"/>
</dbReference>
<sequence length="500" mass="56416">MQVYILLSLGFLAAWVVYSRWTDSWRQRGKFPPGPPRLPIIGNVLQLGRNPHKSLADLAKHYGPLMSLQLGTQFVGVVSSPEMAREVLQRQGLVFCMPFSAEAVCVLGHEHMSMGLLSTNSNQWRKLRRISKEQLFSPPALQASQHLRRERLIKLADHVSRCCGQGRAMNVGEATFTTMSNLMFGTLFSIEVTGFDPADSGPKKELREHVNKLMRVAGAPNVADFFPILAPFDPQGLRRKLTYHLRCLMDLIQTLIDERLQARAALPYHKKNDSLETLLDLVEGQEYDFTTEEIKHMFVDLIIAGSDTSAATTEWAMVELLLHPDKLEKLKAELKSVLGEQSIVDESDISRLPYLQATVKEVLRCHPAAPLLAPHAAEVETHINGYVIPKNAKMFINVWAISRDRSIWKNPESFEPERFLDNGIDFGGHHFELIPFGSGRKVCPGMPLASRMLHCMVATLCHNFDWKLEQGTESKQLQRQDVFGLVLQKKSPLWAIPIKL</sequence>
<comment type="similarity">
    <text evidence="3 13">Belongs to the cytochrome P450 family.</text>
</comment>
<dbReference type="Pfam" id="PF00067">
    <property type="entry name" value="p450"/>
    <property type="match status" value="1"/>
</dbReference>
<comment type="subcellular location">
    <subcellularLocation>
        <location evidence="2">Membrane</location>
        <topology evidence="2">Single-pass membrane protein</topology>
    </subcellularLocation>
</comment>
<evidence type="ECO:0000256" key="4">
    <source>
        <dbReference type="ARBA" id="ARBA00022617"/>
    </source>
</evidence>
<keyword evidence="5" id="KW-0812">Transmembrane</keyword>
<keyword evidence="6 12" id="KW-0479">Metal-binding</keyword>
<evidence type="ECO:0000256" key="9">
    <source>
        <dbReference type="ARBA" id="ARBA00023004"/>
    </source>
</evidence>
<dbReference type="PANTHER" id="PTHR47950">
    <property type="entry name" value="CYTOCHROME P450, FAMILY 76, SUBFAMILY C, POLYPEPTIDE 5-RELATED"/>
    <property type="match status" value="1"/>
</dbReference>
<gene>
    <name evidence="14" type="primary">CYP76AK5</name>
</gene>
<keyword evidence="7" id="KW-1133">Transmembrane helix</keyword>
<proteinExistence type="inferred from homology"/>
<keyword evidence="8 13" id="KW-0560">Oxidoreductase</keyword>
<protein>
    <submittedName>
        <fullName evidence="14">Cytochrome P450 CYP76AK5</fullName>
    </submittedName>
</protein>
<evidence type="ECO:0000256" key="10">
    <source>
        <dbReference type="ARBA" id="ARBA00023033"/>
    </source>
</evidence>
<evidence type="ECO:0000256" key="1">
    <source>
        <dbReference type="ARBA" id="ARBA00001971"/>
    </source>
</evidence>
<dbReference type="EMBL" id="KY807047">
    <property type="protein sequence ID" value="AWD93593.1"/>
    <property type="molecule type" value="Genomic_DNA"/>
</dbReference>
<dbReference type="GO" id="GO:0020037">
    <property type="term" value="F:heme binding"/>
    <property type="evidence" value="ECO:0007669"/>
    <property type="project" value="InterPro"/>
</dbReference>
<evidence type="ECO:0000256" key="6">
    <source>
        <dbReference type="ARBA" id="ARBA00022723"/>
    </source>
</evidence>
<evidence type="ECO:0000256" key="11">
    <source>
        <dbReference type="ARBA" id="ARBA00023136"/>
    </source>
</evidence>
<evidence type="ECO:0000256" key="3">
    <source>
        <dbReference type="ARBA" id="ARBA00010617"/>
    </source>
</evidence>
<dbReference type="PRINTS" id="PR00463">
    <property type="entry name" value="EP450I"/>
</dbReference>
<evidence type="ECO:0000313" key="14">
    <source>
        <dbReference type="EMBL" id="AWD93593.1"/>
    </source>
</evidence>
<name>A0A3G1Q8W5_SALMI</name>
<dbReference type="SUPFAM" id="SSF48264">
    <property type="entry name" value="Cytochrome P450"/>
    <property type="match status" value="1"/>
</dbReference>